<dbReference type="PROSITE" id="PS51755">
    <property type="entry name" value="OMPR_PHOB"/>
    <property type="match status" value="1"/>
</dbReference>
<dbReference type="SUPFAM" id="SSF52172">
    <property type="entry name" value="CheY-like"/>
    <property type="match status" value="1"/>
</dbReference>
<dbReference type="InterPro" id="IPR011006">
    <property type="entry name" value="CheY-like_superfamily"/>
</dbReference>
<dbReference type="Proteomes" id="UP000284543">
    <property type="component" value="Unassembled WGS sequence"/>
</dbReference>
<reference evidence="14 15" key="1">
    <citation type="submission" date="2018-08" db="EMBL/GenBank/DDBJ databases">
        <title>A genome reference for cultivated species of the human gut microbiota.</title>
        <authorList>
            <person name="Zou Y."/>
            <person name="Xue W."/>
            <person name="Luo G."/>
        </authorList>
    </citation>
    <scope>NUCLEOTIDE SEQUENCE [LARGE SCALE GENOMIC DNA]</scope>
    <source>
        <strain evidence="12 15">AF14-18</strain>
        <strain evidence="13 14">AM35-14</strain>
    </source>
</reference>
<evidence type="ECO:0000313" key="14">
    <source>
        <dbReference type="Proteomes" id="UP000283975"/>
    </source>
</evidence>
<name>A0A412Z7L5_9FIRM</name>
<dbReference type="PANTHER" id="PTHR48111:SF2">
    <property type="entry name" value="RESPONSE REGULATOR SAER"/>
    <property type="match status" value="1"/>
</dbReference>
<sequence>MKHAIIKRGVRLDKRKILFADDDPEIREVVRILLESEGYQVVEAENGEQAASAADDTFDLIILDVMMPGRNGFSACAEIRRKLNTPILFLTARTQDSDKTMGFGAGGDDYLAKPFSYAELAARVKAMIRRYHVYKGKEEDGEESITVKDLVIQKSFNEVMKNSREILLTDLEYRILLLLASNRGKLFTIENIYESVWGEAYFYSANNTVMVHIRNLRRKLEADPKNPKYIVNVWGKGYRIE</sequence>
<evidence type="ECO:0000256" key="5">
    <source>
        <dbReference type="ARBA" id="ARBA00023125"/>
    </source>
</evidence>
<dbReference type="InterPro" id="IPR001867">
    <property type="entry name" value="OmpR/PhoB-type_DNA-bd"/>
</dbReference>
<protein>
    <recommendedName>
        <fullName evidence="1">Stage 0 sporulation protein A homolog</fullName>
    </recommendedName>
</protein>
<evidence type="ECO:0000313" key="12">
    <source>
        <dbReference type="EMBL" id="RGV75988.1"/>
    </source>
</evidence>
<dbReference type="Gene3D" id="3.40.50.2300">
    <property type="match status" value="1"/>
</dbReference>
<dbReference type="InterPro" id="IPR016032">
    <property type="entry name" value="Sig_transdc_resp-reg_C-effctor"/>
</dbReference>
<dbReference type="CDD" id="cd00383">
    <property type="entry name" value="trans_reg_C"/>
    <property type="match status" value="1"/>
</dbReference>
<keyword evidence="3" id="KW-0902">Two-component regulatory system</keyword>
<organism evidence="12 15">
    <name type="scientific">Enterocloster bolteae</name>
    <dbReference type="NCBI Taxonomy" id="208479"/>
    <lineage>
        <taxon>Bacteria</taxon>
        <taxon>Bacillati</taxon>
        <taxon>Bacillota</taxon>
        <taxon>Clostridia</taxon>
        <taxon>Lachnospirales</taxon>
        <taxon>Lachnospiraceae</taxon>
        <taxon>Enterocloster</taxon>
    </lineage>
</organism>
<dbReference type="Gene3D" id="1.10.10.10">
    <property type="entry name" value="Winged helix-like DNA-binding domain superfamily/Winged helix DNA-binding domain"/>
    <property type="match status" value="1"/>
</dbReference>
<evidence type="ECO:0000256" key="1">
    <source>
        <dbReference type="ARBA" id="ARBA00018672"/>
    </source>
</evidence>
<evidence type="ECO:0000259" key="10">
    <source>
        <dbReference type="PROSITE" id="PS50110"/>
    </source>
</evidence>
<feature type="DNA-binding region" description="OmpR/PhoB-type" evidence="9">
    <location>
        <begin position="142"/>
        <end position="241"/>
    </location>
</feature>
<evidence type="ECO:0000313" key="13">
    <source>
        <dbReference type="EMBL" id="RHC56073.1"/>
    </source>
</evidence>
<evidence type="ECO:0000256" key="4">
    <source>
        <dbReference type="ARBA" id="ARBA00023015"/>
    </source>
</evidence>
<dbReference type="FunFam" id="3.40.50.2300:FF:000001">
    <property type="entry name" value="DNA-binding response regulator PhoB"/>
    <property type="match status" value="1"/>
</dbReference>
<dbReference type="SUPFAM" id="SSF46894">
    <property type="entry name" value="C-terminal effector domain of the bipartite response regulators"/>
    <property type="match status" value="1"/>
</dbReference>
<evidence type="ECO:0000256" key="6">
    <source>
        <dbReference type="ARBA" id="ARBA00023163"/>
    </source>
</evidence>
<dbReference type="InterPro" id="IPR039420">
    <property type="entry name" value="WalR-like"/>
</dbReference>
<feature type="domain" description="Response regulatory" evidence="10">
    <location>
        <begin position="16"/>
        <end position="128"/>
    </location>
</feature>
<dbReference type="GO" id="GO:0032993">
    <property type="term" value="C:protein-DNA complex"/>
    <property type="evidence" value="ECO:0007669"/>
    <property type="project" value="TreeGrafter"/>
</dbReference>
<dbReference type="PROSITE" id="PS50110">
    <property type="entry name" value="RESPONSE_REGULATORY"/>
    <property type="match status" value="1"/>
</dbReference>
<evidence type="ECO:0000256" key="9">
    <source>
        <dbReference type="PROSITE-ProRule" id="PRU01091"/>
    </source>
</evidence>
<feature type="domain" description="OmpR/PhoB-type" evidence="11">
    <location>
        <begin position="142"/>
        <end position="241"/>
    </location>
</feature>
<dbReference type="GO" id="GO:0006355">
    <property type="term" value="P:regulation of DNA-templated transcription"/>
    <property type="evidence" value="ECO:0007669"/>
    <property type="project" value="InterPro"/>
</dbReference>
<evidence type="ECO:0000256" key="7">
    <source>
        <dbReference type="ARBA" id="ARBA00024867"/>
    </source>
</evidence>
<keyword evidence="4" id="KW-0805">Transcription regulation</keyword>
<keyword evidence="2 8" id="KW-0597">Phosphoprotein</keyword>
<dbReference type="InterPro" id="IPR036388">
    <property type="entry name" value="WH-like_DNA-bd_sf"/>
</dbReference>
<dbReference type="KEGG" id="cbol:CGC65_19970"/>
<dbReference type="Gene3D" id="6.10.250.690">
    <property type="match status" value="1"/>
</dbReference>
<evidence type="ECO:0000256" key="2">
    <source>
        <dbReference type="ARBA" id="ARBA00022553"/>
    </source>
</evidence>
<comment type="function">
    <text evidence="7">May play the central regulatory role in sporulation. It may be an element of the effector pathway responsible for the activation of sporulation genes in response to nutritional stress. Spo0A may act in concert with spo0H (a sigma factor) to control the expression of some genes that are critical to the sporulation process.</text>
</comment>
<dbReference type="CDD" id="cd17574">
    <property type="entry name" value="REC_OmpR"/>
    <property type="match status" value="1"/>
</dbReference>
<dbReference type="PANTHER" id="PTHR48111">
    <property type="entry name" value="REGULATOR OF RPOS"/>
    <property type="match status" value="1"/>
</dbReference>
<dbReference type="GO" id="GO:0000156">
    <property type="term" value="F:phosphorelay response regulator activity"/>
    <property type="evidence" value="ECO:0007669"/>
    <property type="project" value="TreeGrafter"/>
</dbReference>
<evidence type="ECO:0000313" key="15">
    <source>
        <dbReference type="Proteomes" id="UP000284543"/>
    </source>
</evidence>
<dbReference type="Pfam" id="PF00072">
    <property type="entry name" value="Response_reg"/>
    <property type="match status" value="1"/>
</dbReference>
<keyword evidence="6" id="KW-0804">Transcription</keyword>
<evidence type="ECO:0000256" key="8">
    <source>
        <dbReference type="PROSITE-ProRule" id="PRU00169"/>
    </source>
</evidence>
<keyword evidence="5 9" id="KW-0238">DNA-binding</keyword>
<dbReference type="Pfam" id="PF00486">
    <property type="entry name" value="Trans_reg_C"/>
    <property type="match status" value="1"/>
</dbReference>
<dbReference type="GO" id="GO:0005829">
    <property type="term" value="C:cytosol"/>
    <property type="evidence" value="ECO:0007669"/>
    <property type="project" value="TreeGrafter"/>
</dbReference>
<accession>A0A412Z7L5</accession>
<evidence type="ECO:0000256" key="3">
    <source>
        <dbReference type="ARBA" id="ARBA00023012"/>
    </source>
</evidence>
<dbReference type="EMBL" id="QSHZ01000010">
    <property type="protein sequence ID" value="RHC56073.1"/>
    <property type="molecule type" value="Genomic_DNA"/>
</dbReference>
<evidence type="ECO:0000259" key="11">
    <source>
        <dbReference type="PROSITE" id="PS51755"/>
    </source>
</evidence>
<dbReference type="RefSeq" id="WP_048928794.1">
    <property type="nucleotide sequence ID" value="NZ_CABKUK010000001.1"/>
</dbReference>
<dbReference type="Proteomes" id="UP000283975">
    <property type="component" value="Unassembled WGS sequence"/>
</dbReference>
<dbReference type="FunFam" id="1.10.10.10:FF:000018">
    <property type="entry name" value="DNA-binding response regulator ResD"/>
    <property type="match status" value="1"/>
</dbReference>
<dbReference type="InterPro" id="IPR001789">
    <property type="entry name" value="Sig_transdc_resp-reg_receiver"/>
</dbReference>
<dbReference type="SMART" id="SM00448">
    <property type="entry name" value="REC"/>
    <property type="match status" value="1"/>
</dbReference>
<dbReference type="EMBL" id="QRZM01000004">
    <property type="protein sequence ID" value="RGV75988.1"/>
    <property type="molecule type" value="Genomic_DNA"/>
</dbReference>
<comment type="caution">
    <text evidence="12">The sequence shown here is derived from an EMBL/GenBank/DDBJ whole genome shotgun (WGS) entry which is preliminary data.</text>
</comment>
<proteinExistence type="predicted"/>
<feature type="modified residue" description="4-aspartylphosphate" evidence="8">
    <location>
        <position position="64"/>
    </location>
</feature>
<dbReference type="AlphaFoldDB" id="A0A412Z7L5"/>
<dbReference type="SMART" id="SM00862">
    <property type="entry name" value="Trans_reg_C"/>
    <property type="match status" value="1"/>
</dbReference>
<gene>
    <name evidence="13" type="ORF">DW839_10955</name>
    <name evidence="12" type="ORF">DWW02_11430</name>
</gene>
<dbReference type="GO" id="GO:0000976">
    <property type="term" value="F:transcription cis-regulatory region binding"/>
    <property type="evidence" value="ECO:0007669"/>
    <property type="project" value="TreeGrafter"/>
</dbReference>